<dbReference type="GO" id="GO:0006004">
    <property type="term" value="P:fucose metabolic process"/>
    <property type="evidence" value="ECO:0007669"/>
    <property type="project" value="UniProtKB-KW"/>
</dbReference>
<dbReference type="CDD" id="cd11296">
    <property type="entry name" value="O-FucT_like"/>
    <property type="match status" value="1"/>
</dbReference>
<sequence length="563" mass="63852">MKTWSLLTSIIRRLDDYQRIRTEEYSYELHSSNEEEDYGLPSPSHRRRKSVLHKRRFSLTVFSVVSYVQHTLTLRRLVFILTATLFLMVLGILASGVPSTYQDVRGYERSLPQHRIREAVNEKIGRDGVTERIHRRKYLWFDGALWGHGLNNVLQESFVMAYVAQQSHRSYVFEDHVWSQSPLPYTLYDFALRPSRIPMNAFISGPSAGGPFPDGSIARRAVSLEFFNTVCRPEERIVINTKEAPIDASLGKGADEIAAWFIDKLNKVEDDPCVVIDSAGRTLFDRELFGTKRILPIFSSLLESPILANFAWSPLVLSAVARNFAILQPDDLNDLYPSPPSYTHSNAGVLSGLVAVHLRRGDYSRHCHRLVGWDDEYMGVNQYEELPDRFDADAYLREHKFHSSVPPPPSSSTALSLRNSSSSTSSSSSSSLTTIPHRTSEEHTVLTPYYLTHCLPEIPEIVARLHQVRLDNLALKRVYLLSNGWGWWLNSLRDSLKKDGWEDVRHGGELEMDQAQKHVAMAVDMAIAEKAEVFVGNGFSSLSGNIVTLRLSKGFKPETNRFL</sequence>
<dbReference type="Gene3D" id="3.40.50.11350">
    <property type="match status" value="1"/>
</dbReference>
<dbReference type="OrthoDB" id="2559662at2759"/>
<feature type="region of interest" description="Disordered" evidence="4">
    <location>
        <begin position="401"/>
        <end position="437"/>
    </location>
</feature>
<keyword evidence="5" id="KW-0812">Transmembrane</keyword>
<comment type="caution">
    <text evidence="6">The sequence shown here is derived from an EMBL/GenBank/DDBJ whole genome shotgun (WGS) entry which is preliminary data.</text>
</comment>
<keyword evidence="3" id="KW-0119">Carbohydrate metabolism</keyword>
<dbReference type="InterPro" id="IPR019378">
    <property type="entry name" value="GDP-Fuc_O-FucTrfase"/>
</dbReference>
<evidence type="ECO:0000256" key="5">
    <source>
        <dbReference type="SAM" id="Phobius"/>
    </source>
</evidence>
<accession>A0A9W8ZWC0</accession>
<keyword evidence="7" id="KW-1185">Reference proteome</keyword>
<name>A0A9W8ZWC0_9AGAR</name>
<dbReference type="Proteomes" id="UP001150266">
    <property type="component" value="Unassembled WGS sequence"/>
</dbReference>
<organism evidence="6 7">
    <name type="scientific">Lentinula aciculospora</name>
    <dbReference type="NCBI Taxonomy" id="153920"/>
    <lineage>
        <taxon>Eukaryota</taxon>
        <taxon>Fungi</taxon>
        <taxon>Dikarya</taxon>
        <taxon>Basidiomycota</taxon>
        <taxon>Agaricomycotina</taxon>
        <taxon>Agaricomycetes</taxon>
        <taxon>Agaricomycetidae</taxon>
        <taxon>Agaricales</taxon>
        <taxon>Marasmiineae</taxon>
        <taxon>Omphalotaceae</taxon>
        <taxon>Lentinula</taxon>
    </lineage>
</organism>
<protein>
    <submittedName>
        <fullName evidence="6">Uncharacterized protein</fullName>
    </submittedName>
</protein>
<feature type="transmembrane region" description="Helical" evidence="5">
    <location>
        <begin position="78"/>
        <end position="101"/>
    </location>
</feature>
<reference evidence="6" key="1">
    <citation type="submission" date="2022-08" db="EMBL/GenBank/DDBJ databases">
        <title>A Global Phylogenomic Analysis of the Shiitake Genus Lentinula.</title>
        <authorList>
            <consortium name="DOE Joint Genome Institute"/>
            <person name="Sierra-Patev S."/>
            <person name="Min B."/>
            <person name="Naranjo-Ortiz M."/>
            <person name="Looney B."/>
            <person name="Konkel Z."/>
            <person name="Slot J.C."/>
            <person name="Sakamoto Y."/>
            <person name="Steenwyk J.L."/>
            <person name="Rokas A."/>
            <person name="Carro J."/>
            <person name="Camarero S."/>
            <person name="Ferreira P."/>
            <person name="Molpeceres G."/>
            <person name="Ruiz-Duenas F.J."/>
            <person name="Serrano A."/>
            <person name="Henrissat B."/>
            <person name="Drula E."/>
            <person name="Hughes K.W."/>
            <person name="Mata J.L."/>
            <person name="Ishikawa N.K."/>
            <person name="Vargas-Isla R."/>
            <person name="Ushijima S."/>
            <person name="Smith C.A."/>
            <person name="Ahrendt S."/>
            <person name="Andreopoulos W."/>
            <person name="He G."/>
            <person name="Labutti K."/>
            <person name="Lipzen A."/>
            <person name="Ng V."/>
            <person name="Riley R."/>
            <person name="Sandor L."/>
            <person name="Barry K."/>
            <person name="Martinez A.T."/>
            <person name="Xiao Y."/>
            <person name="Gibbons J.G."/>
            <person name="Terashima K."/>
            <person name="Grigoriev I.V."/>
            <person name="Hibbett D.S."/>
        </authorList>
    </citation>
    <scope>NUCLEOTIDE SEQUENCE</scope>
    <source>
        <strain evidence="6">JLM2183</strain>
    </source>
</reference>
<evidence type="ECO:0000313" key="7">
    <source>
        <dbReference type="Proteomes" id="UP001150266"/>
    </source>
</evidence>
<proteinExistence type="predicted"/>
<evidence type="ECO:0000256" key="4">
    <source>
        <dbReference type="SAM" id="MobiDB-lite"/>
    </source>
</evidence>
<gene>
    <name evidence="6" type="ORF">J3R30DRAFT_2070848</name>
</gene>
<keyword evidence="2" id="KW-0294">Fucose metabolism</keyword>
<dbReference type="Pfam" id="PF10250">
    <property type="entry name" value="O-FucT"/>
    <property type="match status" value="1"/>
</dbReference>
<keyword evidence="5" id="KW-1133">Transmembrane helix</keyword>
<feature type="compositionally biased region" description="Low complexity" evidence="4">
    <location>
        <begin position="411"/>
        <end position="434"/>
    </location>
</feature>
<evidence type="ECO:0000256" key="2">
    <source>
        <dbReference type="ARBA" id="ARBA00023253"/>
    </source>
</evidence>
<evidence type="ECO:0000256" key="3">
    <source>
        <dbReference type="ARBA" id="ARBA00023277"/>
    </source>
</evidence>
<dbReference type="GO" id="GO:0016740">
    <property type="term" value="F:transferase activity"/>
    <property type="evidence" value="ECO:0007669"/>
    <property type="project" value="UniProtKB-KW"/>
</dbReference>
<evidence type="ECO:0000313" key="6">
    <source>
        <dbReference type="EMBL" id="KAJ4467241.1"/>
    </source>
</evidence>
<keyword evidence="5" id="KW-0472">Membrane</keyword>
<evidence type="ECO:0000256" key="1">
    <source>
        <dbReference type="ARBA" id="ARBA00022679"/>
    </source>
</evidence>
<keyword evidence="1" id="KW-0808">Transferase</keyword>
<dbReference type="EMBL" id="JAOTPV010000048">
    <property type="protein sequence ID" value="KAJ4467241.1"/>
    <property type="molecule type" value="Genomic_DNA"/>
</dbReference>
<dbReference type="AlphaFoldDB" id="A0A9W8ZWC0"/>